<reference evidence="4 5" key="1">
    <citation type="journal article" date="2022" name="G3 (Bethesda)">
        <title>Whole-genome sequence and methylome profiling of the almond [Prunus dulcis (Mill.) D.A. Webb] cultivar 'Nonpareil'.</title>
        <authorList>
            <person name="D'Amico-Willman K.M."/>
            <person name="Ouma W.Z."/>
            <person name="Meulia T."/>
            <person name="Sideli G.M."/>
            <person name="Gradziel T.M."/>
            <person name="Fresnedo-Ramirez J."/>
        </authorList>
    </citation>
    <scope>NUCLEOTIDE SEQUENCE [LARGE SCALE GENOMIC DNA]</scope>
    <source>
        <strain evidence="4">Clone GOH B32 T37-40</strain>
    </source>
</reference>
<sequence>MGPPQPRLSQGQRGDTGNPVGHTFLVALAALPLHPPKDKHHRYLVGKMTKKTLVSLNFKGTNAIACQRESSWLDRVLSFLEMVTPKVIYRTDQSRSGTQAYHNTAVQWDYRPLSPLAMDMEIDPPNSSEQQPKAEDLFKAAEAGDASVFKSLSQKQLAEALSLRNDDARSVLHVAVSSSNSEVVKVLLAADESKNVINSVDEDGWSPLHSAASIGNSGIVELLLSKGADVNLKNGGGRSALHYAASKGWLEIAQILISHGAKVNLKDKVGCTPLHRAASTAKSQLCELLIEEGAEVDAVDRLGQTPLMSAVICYNQEVSLLLIRHGADVDVEDKEGYTVLGRASKEFRPLLIDAAKAMLEG</sequence>
<dbReference type="PANTHER" id="PTHR24189:SF50">
    <property type="entry name" value="ANKYRIN REPEAT AND SOCS BOX PROTEIN 2"/>
    <property type="match status" value="1"/>
</dbReference>
<organism evidence="4 5">
    <name type="scientific">Prunus dulcis</name>
    <name type="common">Almond</name>
    <name type="synonym">Amygdalus dulcis</name>
    <dbReference type="NCBI Taxonomy" id="3755"/>
    <lineage>
        <taxon>Eukaryota</taxon>
        <taxon>Viridiplantae</taxon>
        <taxon>Streptophyta</taxon>
        <taxon>Embryophyta</taxon>
        <taxon>Tracheophyta</taxon>
        <taxon>Spermatophyta</taxon>
        <taxon>Magnoliopsida</taxon>
        <taxon>eudicotyledons</taxon>
        <taxon>Gunneridae</taxon>
        <taxon>Pentapetalae</taxon>
        <taxon>rosids</taxon>
        <taxon>fabids</taxon>
        <taxon>Rosales</taxon>
        <taxon>Rosaceae</taxon>
        <taxon>Amygdaloideae</taxon>
        <taxon>Amygdaleae</taxon>
        <taxon>Prunus</taxon>
    </lineage>
</organism>
<feature type="repeat" description="ANK" evidence="3">
    <location>
        <begin position="269"/>
        <end position="301"/>
    </location>
</feature>
<evidence type="ECO:0000256" key="2">
    <source>
        <dbReference type="ARBA" id="ARBA00023043"/>
    </source>
</evidence>
<dbReference type="EMBL" id="JAJFAZ020000001">
    <property type="protein sequence ID" value="KAI5352766.1"/>
    <property type="molecule type" value="Genomic_DNA"/>
</dbReference>
<dbReference type="Pfam" id="PF00023">
    <property type="entry name" value="Ank"/>
    <property type="match status" value="1"/>
</dbReference>
<dbReference type="PRINTS" id="PR01415">
    <property type="entry name" value="ANKYRIN"/>
</dbReference>
<dbReference type="PROSITE" id="PS50088">
    <property type="entry name" value="ANK_REPEAT"/>
    <property type="match status" value="5"/>
</dbReference>
<keyword evidence="5" id="KW-1185">Reference proteome</keyword>
<name>A0AAD4ZRA4_PRUDU</name>
<dbReference type="InterPro" id="IPR050745">
    <property type="entry name" value="Multifunctional_regulatory"/>
</dbReference>
<evidence type="ECO:0000256" key="1">
    <source>
        <dbReference type="ARBA" id="ARBA00022737"/>
    </source>
</evidence>
<dbReference type="PROSITE" id="PS50297">
    <property type="entry name" value="ANK_REP_REGION"/>
    <property type="match status" value="4"/>
</dbReference>
<gene>
    <name evidence="4" type="ORF">L3X38_005658</name>
</gene>
<dbReference type="Pfam" id="PF12796">
    <property type="entry name" value="Ank_2"/>
    <property type="match status" value="1"/>
</dbReference>
<dbReference type="SUPFAM" id="SSF48403">
    <property type="entry name" value="Ankyrin repeat"/>
    <property type="match status" value="1"/>
</dbReference>
<evidence type="ECO:0000313" key="4">
    <source>
        <dbReference type="EMBL" id="KAI5352766.1"/>
    </source>
</evidence>
<evidence type="ECO:0000256" key="3">
    <source>
        <dbReference type="PROSITE-ProRule" id="PRU00023"/>
    </source>
</evidence>
<dbReference type="SMART" id="SM00248">
    <property type="entry name" value="ANK"/>
    <property type="match status" value="5"/>
</dbReference>
<evidence type="ECO:0000313" key="5">
    <source>
        <dbReference type="Proteomes" id="UP001054821"/>
    </source>
</evidence>
<dbReference type="Gene3D" id="1.25.40.20">
    <property type="entry name" value="Ankyrin repeat-containing domain"/>
    <property type="match status" value="2"/>
</dbReference>
<dbReference type="InterPro" id="IPR002110">
    <property type="entry name" value="Ankyrin_rpt"/>
</dbReference>
<dbReference type="InterPro" id="IPR036770">
    <property type="entry name" value="Ankyrin_rpt-contain_sf"/>
</dbReference>
<keyword evidence="2 3" id="KW-0040">ANK repeat</keyword>
<evidence type="ECO:0008006" key="6">
    <source>
        <dbReference type="Google" id="ProtNLM"/>
    </source>
</evidence>
<dbReference type="AlphaFoldDB" id="A0AAD4ZRA4"/>
<protein>
    <recommendedName>
        <fullName evidence="6">Ankyrin repeat family protein</fullName>
    </recommendedName>
</protein>
<dbReference type="Pfam" id="PF13637">
    <property type="entry name" value="Ank_4"/>
    <property type="match status" value="1"/>
</dbReference>
<accession>A0AAD4ZRA4</accession>
<feature type="repeat" description="ANK" evidence="3">
    <location>
        <begin position="167"/>
        <end position="199"/>
    </location>
</feature>
<feature type="repeat" description="ANK" evidence="3">
    <location>
        <begin position="302"/>
        <end position="334"/>
    </location>
</feature>
<comment type="caution">
    <text evidence="4">The sequence shown here is derived from an EMBL/GenBank/DDBJ whole genome shotgun (WGS) entry which is preliminary data.</text>
</comment>
<feature type="repeat" description="ANK" evidence="3">
    <location>
        <begin position="236"/>
        <end position="268"/>
    </location>
</feature>
<proteinExistence type="predicted"/>
<dbReference type="PANTHER" id="PTHR24189">
    <property type="entry name" value="MYOTROPHIN"/>
    <property type="match status" value="1"/>
</dbReference>
<keyword evidence="1" id="KW-0677">Repeat</keyword>
<dbReference type="Proteomes" id="UP001054821">
    <property type="component" value="Chromosome 1"/>
</dbReference>
<feature type="repeat" description="ANK" evidence="3">
    <location>
        <begin position="203"/>
        <end position="235"/>
    </location>
</feature>